<keyword evidence="2" id="KW-0505">Motor protein</keyword>
<dbReference type="InterPro" id="IPR001752">
    <property type="entry name" value="Kinesin_motor_dom"/>
</dbReference>
<feature type="non-terminal residue" evidence="6">
    <location>
        <position position="307"/>
    </location>
</feature>
<gene>
    <name evidence="6" type="ORF">IE077_000905</name>
</gene>
<feature type="coiled-coil region" evidence="4">
    <location>
        <begin position="104"/>
        <end position="131"/>
    </location>
</feature>
<name>A0ABQ7JET3_9APIC</name>
<dbReference type="Gene3D" id="1.20.58.1980">
    <property type="match status" value="1"/>
</dbReference>
<protein>
    <submittedName>
        <fullName evidence="6">Kinesin-like protein KIF13B</fullName>
    </submittedName>
</protein>
<comment type="caution">
    <text evidence="3">Lacks conserved residue(s) required for the propagation of feature annotation.</text>
</comment>
<accession>A0ABQ7JET3</accession>
<feature type="domain" description="Kinesin motor" evidence="5">
    <location>
        <begin position="1"/>
        <end position="53"/>
    </location>
</feature>
<keyword evidence="7" id="KW-1185">Reference proteome</keyword>
<proteinExistence type="inferred from homology"/>
<dbReference type="SUPFAM" id="SSF52540">
    <property type="entry name" value="P-loop containing nucleoside triphosphate hydrolases"/>
    <property type="match status" value="1"/>
</dbReference>
<reference evidence="6 7" key="1">
    <citation type="journal article" date="2020" name="bioRxiv">
        <title>Metabolic contributions of an alphaproteobacterial endosymbiont in the apicomplexan Cardiosporidium cionae.</title>
        <authorList>
            <person name="Hunter E.S."/>
            <person name="Paight C.J."/>
            <person name="Lane C.E."/>
        </authorList>
    </citation>
    <scope>NUCLEOTIDE SEQUENCE [LARGE SCALE GENOMIC DNA]</scope>
    <source>
        <strain evidence="6">ESH_2018</strain>
    </source>
</reference>
<evidence type="ECO:0000313" key="7">
    <source>
        <dbReference type="Proteomes" id="UP000823046"/>
    </source>
</evidence>
<organism evidence="6 7">
    <name type="scientific">Cardiosporidium cionae</name>
    <dbReference type="NCBI Taxonomy" id="476202"/>
    <lineage>
        <taxon>Eukaryota</taxon>
        <taxon>Sar</taxon>
        <taxon>Alveolata</taxon>
        <taxon>Apicomplexa</taxon>
        <taxon>Aconoidasida</taxon>
        <taxon>Nephromycida</taxon>
        <taxon>Cardiosporidium</taxon>
    </lineage>
</organism>
<dbReference type="InterPro" id="IPR027417">
    <property type="entry name" value="P-loop_NTPase"/>
</dbReference>
<dbReference type="Proteomes" id="UP000823046">
    <property type="component" value="Unassembled WGS sequence"/>
</dbReference>
<evidence type="ECO:0000313" key="6">
    <source>
        <dbReference type="EMBL" id="KAF8822160.1"/>
    </source>
</evidence>
<dbReference type="Pfam" id="PF00225">
    <property type="entry name" value="Kinesin"/>
    <property type="match status" value="1"/>
</dbReference>
<dbReference type="EMBL" id="JADAQX010000077">
    <property type="protein sequence ID" value="KAF8822160.1"/>
    <property type="molecule type" value="Genomic_DNA"/>
</dbReference>
<sequence length="307" mass="35295">MYINFRDSKLTRLLSDSLGGNSQTAIICNCSPAKINYRETCSTLEFAHRAKSIRNKVKVNVFWSDEQNFIHKWKGKPKYAKSSPLTHTAVALPSPSSFSVSEKLQMLAHENSQLKLERKQLDIQMEELKGIMTTPQDSLLVDEKEMKKEFSLKPLQNSEILPSLVSSGNISPSESSCKKRRIERRHSYGCMLLDREDFTLSDVSRMLILKNFLESPIEPIERCSNCADIHKEIVCMRMDNEYLRVKIQQLEYIVEANAASRRISTSSLHRESSILLGNQLRRDIRLRCNGKTEFFSFIGNMYEISSQ</sequence>
<comment type="similarity">
    <text evidence="3">Belongs to the TRAFAC class myosin-kinesin ATPase superfamily. Kinesin family.</text>
</comment>
<evidence type="ECO:0000256" key="1">
    <source>
        <dbReference type="ARBA" id="ARBA00023054"/>
    </source>
</evidence>
<evidence type="ECO:0000256" key="4">
    <source>
        <dbReference type="SAM" id="Coils"/>
    </source>
</evidence>
<evidence type="ECO:0000256" key="2">
    <source>
        <dbReference type="ARBA" id="ARBA00023175"/>
    </source>
</evidence>
<comment type="caution">
    <text evidence="6">The sequence shown here is derived from an EMBL/GenBank/DDBJ whole genome shotgun (WGS) entry which is preliminary data.</text>
</comment>
<dbReference type="PROSITE" id="PS50067">
    <property type="entry name" value="KINESIN_MOTOR_2"/>
    <property type="match status" value="1"/>
</dbReference>
<evidence type="ECO:0000259" key="5">
    <source>
        <dbReference type="PROSITE" id="PS50067"/>
    </source>
</evidence>
<evidence type="ECO:0000256" key="3">
    <source>
        <dbReference type="PROSITE-ProRule" id="PRU00283"/>
    </source>
</evidence>
<dbReference type="PANTHER" id="PTHR47968">
    <property type="entry name" value="CENTROMERE PROTEIN E"/>
    <property type="match status" value="1"/>
</dbReference>
<dbReference type="InterPro" id="IPR027640">
    <property type="entry name" value="Kinesin-like_fam"/>
</dbReference>
<keyword evidence="1 4" id="KW-0175">Coiled coil</keyword>
<dbReference type="PANTHER" id="PTHR47968:SF75">
    <property type="entry name" value="CENTROMERE-ASSOCIATED PROTEIN E"/>
    <property type="match status" value="1"/>
</dbReference>